<dbReference type="Pfam" id="PF01179">
    <property type="entry name" value="Cu_amine_oxid"/>
    <property type="match status" value="1"/>
</dbReference>
<evidence type="ECO:0000259" key="4">
    <source>
        <dbReference type="Pfam" id="PF01179"/>
    </source>
</evidence>
<gene>
    <name evidence="5" type="ORF">SAMN04489812_3027</name>
</gene>
<feature type="region of interest" description="Disordered" evidence="3">
    <location>
        <begin position="420"/>
        <end position="444"/>
    </location>
</feature>
<dbReference type="InterPro" id="IPR000269">
    <property type="entry name" value="Cu_amine_oxidase"/>
</dbReference>
<dbReference type="PANTHER" id="PTHR10638">
    <property type="entry name" value="COPPER AMINE OXIDASE"/>
    <property type="match status" value="1"/>
</dbReference>
<feature type="region of interest" description="Disordered" evidence="3">
    <location>
        <begin position="217"/>
        <end position="243"/>
    </location>
</feature>
<evidence type="ECO:0000256" key="1">
    <source>
        <dbReference type="PIRSR" id="PIRSR600269-51"/>
    </source>
</evidence>
<dbReference type="InterPro" id="IPR036460">
    <property type="entry name" value="Cu_amine_oxidase_C_sf"/>
</dbReference>
<dbReference type="GO" id="GO:0009308">
    <property type="term" value="P:amine metabolic process"/>
    <property type="evidence" value="ECO:0007669"/>
    <property type="project" value="UniProtKB-UniRule"/>
</dbReference>
<feature type="modified residue" description="2',4',5'-topaquinone" evidence="1">
    <location>
        <position position="193"/>
    </location>
</feature>
<protein>
    <recommendedName>
        <fullName evidence="2">Amine oxidase</fullName>
        <ecNumber evidence="2">1.4.3.-</ecNumber>
    </recommendedName>
</protein>
<keyword evidence="2" id="KW-0186">Copper</keyword>
<evidence type="ECO:0000256" key="3">
    <source>
        <dbReference type="SAM" id="MobiDB-lite"/>
    </source>
</evidence>
<accession>A0A1H1V230</accession>
<keyword evidence="2" id="KW-0560">Oxidoreductase</keyword>
<dbReference type="Gene3D" id="2.70.98.20">
    <property type="entry name" value="Copper amine oxidase, catalytic domain"/>
    <property type="match status" value="1"/>
</dbReference>
<name>A0A1H1V230_9ACTN</name>
<dbReference type="AlphaFoldDB" id="A0A1H1V230"/>
<organism evidence="5 6">
    <name type="scientific">Microlunatus soli</name>
    <dbReference type="NCBI Taxonomy" id="630515"/>
    <lineage>
        <taxon>Bacteria</taxon>
        <taxon>Bacillati</taxon>
        <taxon>Actinomycetota</taxon>
        <taxon>Actinomycetes</taxon>
        <taxon>Propionibacteriales</taxon>
        <taxon>Propionibacteriaceae</taxon>
        <taxon>Microlunatus</taxon>
    </lineage>
</organism>
<evidence type="ECO:0000256" key="2">
    <source>
        <dbReference type="RuleBase" id="RU000672"/>
    </source>
</evidence>
<comment type="cofactor">
    <cofactor evidence="2">
        <name>Cu cation</name>
        <dbReference type="ChEBI" id="CHEBI:23378"/>
    </cofactor>
    <text evidence="2">Contains 1 topaquinone per subunit.</text>
</comment>
<dbReference type="GO" id="GO:0048038">
    <property type="term" value="F:quinone binding"/>
    <property type="evidence" value="ECO:0007669"/>
    <property type="project" value="InterPro"/>
</dbReference>
<keyword evidence="6" id="KW-1185">Reference proteome</keyword>
<comment type="PTM">
    <text evidence="1 2">Topaquinone (TPQ) is generated by copper-dependent autoxidation of a specific tyrosyl residue.</text>
</comment>
<dbReference type="EMBL" id="LT629772">
    <property type="protein sequence ID" value="SDS78670.1"/>
    <property type="molecule type" value="Genomic_DNA"/>
</dbReference>
<keyword evidence="2" id="KW-0479">Metal-binding</keyword>
<reference evidence="5 6" key="1">
    <citation type="submission" date="2016-10" db="EMBL/GenBank/DDBJ databases">
        <authorList>
            <person name="de Groot N.N."/>
        </authorList>
    </citation>
    <scope>NUCLEOTIDE SEQUENCE [LARGE SCALE GENOMIC DNA]</scope>
    <source>
        <strain evidence="5 6">DSM 21800</strain>
    </source>
</reference>
<dbReference type="EC" id="1.4.3.-" evidence="2"/>
<dbReference type="Proteomes" id="UP000199103">
    <property type="component" value="Chromosome I"/>
</dbReference>
<proteinExistence type="inferred from homology"/>
<comment type="similarity">
    <text evidence="2">Belongs to the copper/topaquinone oxidase family.</text>
</comment>
<feature type="domain" description="Copper amine oxidase catalytic" evidence="4">
    <location>
        <begin position="58"/>
        <end position="427"/>
    </location>
</feature>
<evidence type="ECO:0000313" key="6">
    <source>
        <dbReference type="Proteomes" id="UP000199103"/>
    </source>
</evidence>
<dbReference type="SUPFAM" id="SSF49998">
    <property type="entry name" value="Amine oxidase catalytic domain"/>
    <property type="match status" value="1"/>
</dbReference>
<dbReference type="GO" id="GO:0005507">
    <property type="term" value="F:copper ion binding"/>
    <property type="evidence" value="ECO:0007669"/>
    <property type="project" value="InterPro"/>
</dbReference>
<sequence>MIAAAIAFVVILGLVIAVVSVRQHQGPGQAAARPGAGAGTTCAEDTQPITRELSNGARWTMCWGIDPYQGLVLSDISYAAPGAESTKIIAELSLGQLEVPYDTGIRTTKDITKQGFGGRNLQSIGQAECTGDVRAIFVPNFGSGKVGGGERRPVLCQKIEQTGLAYRANGGGKVVAAQGEALQLNTISKVGWYEYVNQYSFTADGVIKPQLGATGTLSPEDYTDDDHQGNAVGHGHQDKASSHSHNAVWRVHWALGDHGPLAVQEYDARFNGKQGKQSLEIDGELTDIARESKRDKADRRWWRVLNPGVRNADDHPISYQIEIDHTDSYHATADQAGADHHGVEAEPDYDVAFTQDDSCEKFASDNDNASCGEGVDDYLSDRQQLTDVTSWVAVGFHHVVRDEDQSPMDLHWQGFTLSPRDLLAQRPQPPSGYASANGKPSGDS</sequence>
<keyword evidence="1 2" id="KW-0801">TPQ</keyword>
<evidence type="ECO:0000313" key="5">
    <source>
        <dbReference type="EMBL" id="SDS78670.1"/>
    </source>
</evidence>
<dbReference type="STRING" id="630515.SAMN04489812_3027"/>
<dbReference type="InterPro" id="IPR015798">
    <property type="entry name" value="Cu_amine_oxidase_C"/>
</dbReference>
<dbReference type="GO" id="GO:0008131">
    <property type="term" value="F:primary methylamine oxidase activity"/>
    <property type="evidence" value="ECO:0007669"/>
    <property type="project" value="InterPro"/>
</dbReference>